<accession>A0A022RFX2</accession>
<evidence type="ECO:0000256" key="3">
    <source>
        <dbReference type="ARBA" id="ARBA00023125"/>
    </source>
</evidence>
<dbReference type="PANTHER" id="PTHR11945:SF723">
    <property type="entry name" value="AGAMOUS-LIKE MADS-BOX PROTEIN AGL62"/>
    <property type="match status" value="1"/>
</dbReference>
<evidence type="ECO:0000313" key="7">
    <source>
        <dbReference type="EMBL" id="EYU39086.1"/>
    </source>
</evidence>
<feature type="domain" description="MADS-box" evidence="6">
    <location>
        <begin position="16"/>
        <end position="76"/>
    </location>
</feature>
<dbReference type="PROSITE" id="PS50066">
    <property type="entry name" value="MADS_BOX_2"/>
    <property type="match status" value="1"/>
</dbReference>
<dbReference type="eggNOG" id="KOG0014">
    <property type="taxonomic scope" value="Eukaryota"/>
</dbReference>
<keyword evidence="5" id="KW-0539">Nucleus</keyword>
<dbReference type="Proteomes" id="UP000030748">
    <property type="component" value="Unassembled WGS sequence"/>
</dbReference>
<evidence type="ECO:0000256" key="5">
    <source>
        <dbReference type="ARBA" id="ARBA00023242"/>
    </source>
</evidence>
<protein>
    <recommendedName>
        <fullName evidence="6">MADS-box domain-containing protein</fullName>
    </recommendedName>
</protein>
<keyword evidence="2" id="KW-0805">Transcription regulation</keyword>
<dbReference type="GO" id="GO:0000981">
    <property type="term" value="F:DNA-binding transcription factor activity, RNA polymerase II-specific"/>
    <property type="evidence" value="ECO:0000318"/>
    <property type="project" value="GO_Central"/>
</dbReference>
<dbReference type="SUPFAM" id="SSF55455">
    <property type="entry name" value="SRF-like"/>
    <property type="match status" value="1"/>
</dbReference>
<comment type="subcellular location">
    <subcellularLocation>
        <location evidence="1">Nucleus</location>
    </subcellularLocation>
</comment>
<dbReference type="GO" id="GO:0006357">
    <property type="term" value="P:regulation of transcription by RNA polymerase II"/>
    <property type="evidence" value="ECO:0000318"/>
    <property type="project" value="GO_Central"/>
</dbReference>
<dbReference type="InterPro" id="IPR002100">
    <property type="entry name" value="TF_MADSbox"/>
</dbReference>
<dbReference type="CDD" id="cd00265">
    <property type="entry name" value="MADS_MEF2_like"/>
    <property type="match status" value="1"/>
</dbReference>
<dbReference type="GO" id="GO:0005634">
    <property type="term" value="C:nucleus"/>
    <property type="evidence" value="ECO:0007669"/>
    <property type="project" value="UniProtKB-SubCell"/>
</dbReference>
<evidence type="ECO:0000259" key="6">
    <source>
        <dbReference type="PROSITE" id="PS50066"/>
    </source>
</evidence>
<keyword evidence="3" id="KW-0238">DNA-binding</keyword>
<keyword evidence="8" id="KW-1185">Reference proteome</keyword>
<evidence type="ECO:0000256" key="1">
    <source>
        <dbReference type="ARBA" id="ARBA00004123"/>
    </source>
</evidence>
<reference evidence="7 8" key="1">
    <citation type="journal article" date="2013" name="Proc. Natl. Acad. Sci. U.S.A.">
        <title>Fine-scale variation in meiotic recombination in Mimulus inferred from population shotgun sequencing.</title>
        <authorList>
            <person name="Hellsten U."/>
            <person name="Wright K.M."/>
            <person name="Jenkins J."/>
            <person name="Shu S."/>
            <person name="Yuan Y."/>
            <person name="Wessler S.R."/>
            <person name="Schmutz J."/>
            <person name="Willis J.H."/>
            <person name="Rokhsar D.S."/>
        </authorList>
    </citation>
    <scope>NUCLEOTIDE SEQUENCE [LARGE SCALE GENOMIC DNA]</scope>
    <source>
        <strain evidence="8">cv. DUN x IM62</strain>
    </source>
</reference>
<gene>
    <name evidence="7" type="ORF">MIMGU_mgv1a020742mg</name>
</gene>
<organism evidence="7 8">
    <name type="scientific">Erythranthe guttata</name>
    <name type="common">Yellow monkey flower</name>
    <name type="synonym">Mimulus guttatus</name>
    <dbReference type="NCBI Taxonomy" id="4155"/>
    <lineage>
        <taxon>Eukaryota</taxon>
        <taxon>Viridiplantae</taxon>
        <taxon>Streptophyta</taxon>
        <taxon>Embryophyta</taxon>
        <taxon>Tracheophyta</taxon>
        <taxon>Spermatophyta</taxon>
        <taxon>Magnoliopsida</taxon>
        <taxon>eudicotyledons</taxon>
        <taxon>Gunneridae</taxon>
        <taxon>Pentapetalae</taxon>
        <taxon>asterids</taxon>
        <taxon>lamiids</taxon>
        <taxon>Lamiales</taxon>
        <taxon>Phrymaceae</taxon>
        <taxon>Erythranthe</taxon>
    </lineage>
</organism>
<dbReference type="PANTHER" id="PTHR11945">
    <property type="entry name" value="MADS BOX PROTEIN"/>
    <property type="match status" value="1"/>
</dbReference>
<dbReference type="Gene3D" id="3.40.1810.10">
    <property type="entry name" value="Transcription factor, MADS-box"/>
    <property type="match status" value="1"/>
</dbReference>
<dbReference type="GO" id="GO:0045944">
    <property type="term" value="P:positive regulation of transcription by RNA polymerase II"/>
    <property type="evidence" value="ECO:0007669"/>
    <property type="project" value="InterPro"/>
</dbReference>
<dbReference type="InterPro" id="IPR036879">
    <property type="entry name" value="TF_MADSbox_sf"/>
</dbReference>
<sequence>MVMLRENGSTVKKTTQGRKKIEIKKIENLSNRQVTFSKRRVGLFKKASELCILSGAQIAIIVHSLGKRVFSFGHPTADSVVDRYLGGGGGGREAHLEAAKTRDYNKHYSDVCKKLEVEKKRREAIEEAKRVEGYAAAASGLWWDDADVEGMDLDELVQYAEALEELMKNVTMRANDFMLMRNSNSLRPVAAAGANSMDIAAAAAYSVDDTTAFGNQSHLSGERTLSNVIPRWIIVTSNKGPPIQATGPTAANPARIPPHDLRVMPALSPSNTSIRINIVEFLLVDPHAHRLVGAQIPRPRRQVFPVGPPVGVLHRAVCGPSVCVRLRVGRHRLVPDERWDTNFGPGPVVGVYEVLGGVLGLRIRRRHHANEDDRNRNRPIHCLH</sequence>
<dbReference type="FunFam" id="3.40.1810.10:FF:000006">
    <property type="entry name" value="Agamous-like MADS-box protein AGL62"/>
    <property type="match status" value="1"/>
</dbReference>
<name>A0A022RFX2_ERYGU</name>
<evidence type="ECO:0000256" key="2">
    <source>
        <dbReference type="ARBA" id="ARBA00023015"/>
    </source>
</evidence>
<keyword evidence="4" id="KW-0804">Transcription</keyword>
<proteinExistence type="predicted"/>
<dbReference type="PRINTS" id="PR00404">
    <property type="entry name" value="MADSDOMAIN"/>
</dbReference>
<evidence type="ECO:0000313" key="8">
    <source>
        <dbReference type="Proteomes" id="UP000030748"/>
    </source>
</evidence>
<dbReference type="Pfam" id="PF00319">
    <property type="entry name" value="SRF-TF"/>
    <property type="match status" value="1"/>
</dbReference>
<evidence type="ECO:0000256" key="4">
    <source>
        <dbReference type="ARBA" id="ARBA00023163"/>
    </source>
</evidence>
<dbReference type="SMART" id="SM00432">
    <property type="entry name" value="MADS"/>
    <property type="match status" value="1"/>
</dbReference>
<dbReference type="GO" id="GO:0000978">
    <property type="term" value="F:RNA polymerase II cis-regulatory region sequence-specific DNA binding"/>
    <property type="evidence" value="ECO:0000318"/>
    <property type="project" value="GO_Central"/>
</dbReference>
<dbReference type="GO" id="GO:0046983">
    <property type="term" value="F:protein dimerization activity"/>
    <property type="evidence" value="ECO:0007669"/>
    <property type="project" value="InterPro"/>
</dbReference>
<dbReference type="AlphaFoldDB" id="A0A022RFX2"/>
<dbReference type="InterPro" id="IPR033896">
    <property type="entry name" value="MEF2-like_N"/>
</dbReference>
<dbReference type="EMBL" id="KI630456">
    <property type="protein sequence ID" value="EYU39086.1"/>
    <property type="molecule type" value="Genomic_DNA"/>
</dbReference>